<accession>A0ABM8H3V4</accession>
<name>A0ABM8H3V4_9MICO</name>
<feature type="transmembrane region" description="Helical" evidence="2">
    <location>
        <begin position="259"/>
        <end position="284"/>
    </location>
</feature>
<sequence>MSSTTPGSEPDRDQVDGDAGHDATTDAGAGTEPEPETGTAPGRPEAKPADEADAPAGTEPLAASPADADAHDTGRDVPADTAWEADSAREPSELDAAVERARTEHPPVEDETAVPAETAVAAETAAEADAEEHPEPVRADEVRRETFVPPMAEEATPTAPAPPAPPAPQTVYVQAPAPPRERGNRGFGVLVGLIATVAFAALYAGASYLVILGQHGSADAGRIFVQFTGQAVFWVPVVLFLLGFALLAAILNRSAWWTWAVFGLAVGVIVYFAYIGGALLTVQAWNFTPSEAAQFIRERWLDPYAIIAFIVAREMPIWFGGWIASHGRTVTDRNIREREEYDRMIAEGPQPVTRTH</sequence>
<evidence type="ECO:0000256" key="2">
    <source>
        <dbReference type="SAM" id="Phobius"/>
    </source>
</evidence>
<proteinExistence type="predicted"/>
<feature type="compositionally biased region" description="Basic and acidic residues" evidence="1">
    <location>
        <begin position="68"/>
        <end position="78"/>
    </location>
</feature>
<feature type="compositionally biased region" description="Low complexity" evidence="1">
    <location>
        <begin position="113"/>
        <end position="125"/>
    </location>
</feature>
<evidence type="ECO:0000313" key="3">
    <source>
        <dbReference type="EMBL" id="BDZ55487.1"/>
    </source>
</evidence>
<dbReference type="EMBL" id="AP027734">
    <property type="protein sequence ID" value="BDZ55487.1"/>
    <property type="molecule type" value="Genomic_DNA"/>
</dbReference>
<keyword evidence="4" id="KW-1185">Reference proteome</keyword>
<evidence type="ECO:0008006" key="5">
    <source>
        <dbReference type="Google" id="ProtNLM"/>
    </source>
</evidence>
<keyword evidence="2" id="KW-0812">Transmembrane</keyword>
<feature type="region of interest" description="Disordered" evidence="1">
    <location>
        <begin position="1"/>
        <end position="142"/>
    </location>
</feature>
<keyword evidence="2" id="KW-0472">Membrane</keyword>
<reference evidence="4" key="1">
    <citation type="journal article" date="2019" name="Int. J. Syst. Evol. Microbiol.">
        <title>The Global Catalogue of Microorganisms (GCM) 10K type strain sequencing project: providing services to taxonomists for standard genome sequencing and annotation.</title>
        <authorList>
            <consortium name="The Broad Institute Genomics Platform"/>
            <consortium name="The Broad Institute Genome Sequencing Center for Infectious Disease"/>
            <person name="Wu L."/>
            <person name="Ma J."/>
        </authorList>
    </citation>
    <scope>NUCLEOTIDE SEQUENCE [LARGE SCALE GENOMIC DNA]</scope>
    <source>
        <strain evidence="4">NBRC 109019</strain>
    </source>
</reference>
<evidence type="ECO:0000256" key="1">
    <source>
        <dbReference type="SAM" id="MobiDB-lite"/>
    </source>
</evidence>
<feature type="transmembrane region" description="Helical" evidence="2">
    <location>
        <begin position="231"/>
        <end position="252"/>
    </location>
</feature>
<feature type="compositionally biased region" description="Basic and acidic residues" evidence="1">
    <location>
        <begin position="86"/>
        <end position="108"/>
    </location>
</feature>
<gene>
    <name evidence="3" type="ORF">GCM10025870_25600</name>
</gene>
<dbReference type="Proteomes" id="UP001321477">
    <property type="component" value="Chromosome"/>
</dbReference>
<organism evidence="3 4">
    <name type="scientific">Agromyces marinus</name>
    <dbReference type="NCBI Taxonomy" id="1389020"/>
    <lineage>
        <taxon>Bacteria</taxon>
        <taxon>Bacillati</taxon>
        <taxon>Actinomycetota</taxon>
        <taxon>Actinomycetes</taxon>
        <taxon>Micrococcales</taxon>
        <taxon>Microbacteriaceae</taxon>
        <taxon>Agromyces</taxon>
    </lineage>
</organism>
<feature type="compositionally biased region" description="Basic and acidic residues" evidence="1">
    <location>
        <begin position="131"/>
        <end position="142"/>
    </location>
</feature>
<protein>
    <recommendedName>
        <fullName evidence="5">ABC transporter</fullName>
    </recommendedName>
</protein>
<feature type="transmembrane region" description="Helical" evidence="2">
    <location>
        <begin position="304"/>
        <end position="324"/>
    </location>
</feature>
<dbReference type="RefSeq" id="WP_234659736.1">
    <property type="nucleotide sequence ID" value="NZ_AP027734.1"/>
</dbReference>
<keyword evidence="2" id="KW-1133">Transmembrane helix</keyword>
<evidence type="ECO:0000313" key="4">
    <source>
        <dbReference type="Proteomes" id="UP001321477"/>
    </source>
</evidence>
<feature type="transmembrane region" description="Helical" evidence="2">
    <location>
        <begin position="187"/>
        <end position="211"/>
    </location>
</feature>
<feature type="compositionally biased region" description="Basic and acidic residues" evidence="1">
    <location>
        <begin position="9"/>
        <end position="24"/>
    </location>
</feature>